<evidence type="ECO:0000313" key="3">
    <source>
        <dbReference type="Proteomes" id="UP000762676"/>
    </source>
</evidence>
<comment type="caution">
    <text evidence="2">The sequence shown here is derived from an EMBL/GenBank/DDBJ whole genome shotgun (WGS) entry which is preliminary data.</text>
</comment>
<name>A0AAV4FCM5_9GAST</name>
<accession>A0AAV4FCM5</accession>
<protein>
    <submittedName>
        <fullName evidence="2">Uncharacterized protein</fullName>
    </submittedName>
</protein>
<feature type="region of interest" description="Disordered" evidence="1">
    <location>
        <begin position="1"/>
        <end position="22"/>
    </location>
</feature>
<feature type="non-terminal residue" evidence="2">
    <location>
        <position position="58"/>
    </location>
</feature>
<gene>
    <name evidence="2" type="ORF">ElyMa_003786300</name>
</gene>
<evidence type="ECO:0000313" key="2">
    <source>
        <dbReference type="EMBL" id="GFR70443.1"/>
    </source>
</evidence>
<sequence length="58" mass="6732">MPCRINRSQAGPARNSRDDHRNEDCSARFLLQWTACSEEANFTCELRASPLKDFHLEH</sequence>
<evidence type="ECO:0000256" key="1">
    <source>
        <dbReference type="SAM" id="MobiDB-lite"/>
    </source>
</evidence>
<dbReference type="Proteomes" id="UP000762676">
    <property type="component" value="Unassembled WGS sequence"/>
</dbReference>
<dbReference type="EMBL" id="BMAT01007744">
    <property type="protein sequence ID" value="GFR70443.1"/>
    <property type="molecule type" value="Genomic_DNA"/>
</dbReference>
<dbReference type="AlphaFoldDB" id="A0AAV4FCM5"/>
<proteinExistence type="predicted"/>
<organism evidence="2 3">
    <name type="scientific">Elysia marginata</name>
    <dbReference type="NCBI Taxonomy" id="1093978"/>
    <lineage>
        <taxon>Eukaryota</taxon>
        <taxon>Metazoa</taxon>
        <taxon>Spiralia</taxon>
        <taxon>Lophotrochozoa</taxon>
        <taxon>Mollusca</taxon>
        <taxon>Gastropoda</taxon>
        <taxon>Heterobranchia</taxon>
        <taxon>Euthyneura</taxon>
        <taxon>Panpulmonata</taxon>
        <taxon>Sacoglossa</taxon>
        <taxon>Placobranchoidea</taxon>
        <taxon>Plakobranchidae</taxon>
        <taxon>Elysia</taxon>
    </lineage>
</organism>
<keyword evidence="3" id="KW-1185">Reference proteome</keyword>
<reference evidence="2 3" key="1">
    <citation type="journal article" date="2021" name="Elife">
        <title>Chloroplast acquisition without the gene transfer in kleptoplastic sea slugs, Plakobranchus ocellatus.</title>
        <authorList>
            <person name="Maeda T."/>
            <person name="Takahashi S."/>
            <person name="Yoshida T."/>
            <person name="Shimamura S."/>
            <person name="Takaki Y."/>
            <person name="Nagai Y."/>
            <person name="Toyoda A."/>
            <person name="Suzuki Y."/>
            <person name="Arimoto A."/>
            <person name="Ishii H."/>
            <person name="Satoh N."/>
            <person name="Nishiyama T."/>
            <person name="Hasebe M."/>
            <person name="Maruyama T."/>
            <person name="Minagawa J."/>
            <person name="Obokata J."/>
            <person name="Shigenobu S."/>
        </authorList>
    </citation>
    <scope>NUCLEOTIDE SEQUENCE [LARGE SCALE GENOMIC DNA]</scope>
</reference>